<proteinExistence type="inferred from homology"/>
<protein>
    <recommendedName>
        <fullName evidence="5">Probable 6-phosphogluconolactonase</fullName>
        <ecNumber evidence="5">3.1.1.31</ecNumber>
    </recommendedName>
</protein>
<dbReference type="AlphaFoldDB" id="C1FFY3"/>
<dbReference type="EC" id="3.1.1.31" evidence="5"/>
<dbReference type="FunCoup" id="C1FFY3">
    <property type="interactions" value="1816"/>
</dbReference>
<dbReference type="InterPro" id="IPR037171">
    <property type="entry name" value="NagB/RpiA_transferase-like"/>
</dbReference>
<dbReference type="GO" id="GO:0005975">
    <property type="term" value="P:carbohydrate metabolic process"/>
    <property type="evidence" value="ECO:0007669"/>
    <property type="project" value="InterPro"/>
</dbReference>
<evidence type="ECO:0000256" key="4">
    <source>
        <dbReference type="ARBA" id="ARBA00022801"/>
    </source>
</evidence>
<dbReference type="FunFam" id="3.40.50.1360:FF:000005">
    <property type="entry name" value="6-phosphogluconolactonase"/>
    <property type="match status" value="1"/>
</dbReference>
<evidence type="ECO:0000256" key="3">
    <source>
        <dbReference type="ARBA" id="ARBA00010662"/>
    </source>
</evidence>
<dbReference type="Gene3D" id="3.40.50.1360">
    <property type="match status" value="1"/>
</dbReference>
<keyword evidence="4" id="KW-0378">Hydrolase</keyword>
<dbReference type="OrthoDB" id="432544at2759"/>
<evidence type="ECO:0000259" key="6">
    <source>
        <dbReference type="Pfam" id="PF01182"/>
    </source>
</evidence>
<organism evidence="7 8">
    <name type="scientific">Micromonas commoda (strain RCC299 / NOUM17 / CCMP2709)</name>
    <name type="common">Picoplanktonic green alga</name>
    <dbReference type="NCBI Taxonomy" id="296587"/>
    <lineage>
        <taxon>Eukaryota</taxon>
        <taxon>Viridiplantae</taxon>
        <taxon>Chlorophyta</taxon>
        <taxon>Mamiellophyceae</taxon>
        <taxon>Mamiellales</taxon>
        <taxon>Mamiellaceae</taxon>
        <taxon>Micromonas</taxon>
    </lineage>
</organism>
<comment type="catalytic activity">
    <reaction evidence="1 5">
        <text>6-phospho-D-glucono-1,5-lactone + H2O = 6-phospho-D-gluconate + H(+)</text>
        <dbReference type="Rhea" id="RHEA:12556"/>
        <dbReference type="ChEBI" id="CHEBI:15377"/>
        <dbReference type="ChEBI" id="CHEBI:15378"/>
        <dbReference type="ChEBI" id="CHEBI:57955"/>
        <dbReference type="ChEBI" id="CHEBI:58759"/>
        <dbReference type="EC" id="3.1.1.31"/>
    </reaction>
</comment>
<dbReference type="InterPro" id="IPR006148">
    <property type="entry name" value="Glc/Gal-6P_isomerase"/>
</dbReference>
<evidence type="ECO:0000313" key="8">
    <source>
        <dbReference type="Proteomes" id="UP000002009"/>
    </source>
</evidence>
<name>C1FFY3_MICCC</name>
<dbReference type="InterPro" id="IPR039104">
    <property type="entry name" value="6PGL"/>
</dbReference>
<evidence type="ECO:0000256" key="1">
    <source>
        <dbReference type="ARBA" id="ARBA00000832"/>
    </source>
</evidence>
<dbReference type="OMA" id="KLAWCLP"/>
<dbReference type="GO" id="GO:0006098">
    <property type="term" value="P:pentose-phosphate shunt"/>
    <property type="evidence" value="ECO:0007669"/>
    <property type="project" value="UniProtKB-UniPathway"/>
</dbReference>
<accession>C1FFY3</accession>
<dbReference type="CDD" id="cd01400">
    <property type="entry name" value="6PGL"/>
    <property type="match status" value="1"/>
</dbReference>
<dbReference type="SUPFAM" id="SSF100950">
    <property type="entry name" value="NagB/RpiA/CoA transferase-like"/>
    <property type="match status" value="1"/>
</dbReference>
<dbReference type="RefSeq" id="XP_002508195.1">
    <property type="nucleotide sequence ID" value="XM_002508149.1"/>
</dbReference>
<dbReference type="STRING" id="296587.C1FFY3"/>
<feature type="domain" description="Glucosamine/galactosamine-6-phosphate isomerase" evidence="6">
    <location>
        <begin position="6"/>
        <end position="232"/>
    </location>
</feature>
<comment type="similarity">
    <text evidence="3 5">Belongs to the glucosamine/galactosamine-6-phosphate isomerase family. 6-phosphogluconolactonase subfamily.</text>
</comment>
<dbReference type="GO" id="GO:0017057">
    <property type="term" value="F:6-phosphogluconolactonase activity"/>
    <property type="evidence" value="ECO:0007669"/>
    <property type="project" value="UniProtKB-EC"/>
</dbReference>
<evidence type="ECO:0000256" key="5">
    <source>
        <dbReference type="RuleBase" id="RU365095"/>
    </source>
</evidence>
<dbReference type="UniPathway" id="UPA00115"/>
<dbReference type="InParanoid" id="C1FFY3"/>
<dbReference type="EMBL" id="CP001575">
    <property type="protein sequence ID" value="ACO69453.1"/>
    <property type="molecule type" value="Genomic_DNA"/>
</dbReference>
<gene>
    <name evidence="7" type="ORF">MICPUN_84618</name>
</gene>
<keyword evidence="8" id="KW-1185">Reference proteome</keyword>
<reference evidence="7 8" key="1">
    <citation type="journal article" date="2009" name="Science">
        <title>Green evolution and dynamic adaptations revealed by genomes of the marine picoeukaryotes Micromonas.</title>
        <authorList>
            <person name="Worden A.Z."/>
            <person name="Lee J.H."/>
            <person name="Mock T."/>
            <person name="Rouze P."/>
            <person name="Simmons M.P."/>
            <person name="Aerts A.L."/>
            <person name="Allen A.E."/>
            <person name="Cuvelier M.L."/>
            <person name="Derelle E."/>
            <person name="Everett M.V."/>
            <person name="Foulon E."/>
            <person name="Grimwood J."/>
            <person name="Gundlach H."/>
            <person name="Henrissat B."/>
            <person name="Napoli C."/>
            <person name="McDonald S.M."/>
            <person name="Parker M.S."/>
            <person name="Rombauts S."/>
            <person name="Salamov A."/>
            <person name="Von Dassow P."/>
            <person name="Badger J.H."/>
            <person name="Coutinho P.M."/>
            <person name="Demir E."/>
            <person name="Dubchak I."/>
            <person name="Gentemann C."/>
            <person name="Eikrem W."/>
            <person name="Gready J.E."/>
            <person name="John U."/>
            <person name="Lanier W."/>
            <person name="Lindquist E.A."/>
            <person name="Lucas S."/>
            <person name="Mayer K.F."/>
            <person name="Moreau H."/>
            <person name="Not F."/>
            <person name="Otillar R."/>
            <person name="Panaud O."/>
            <person name="Pangilinan J."/>
            <person name="Paulsen I."/>
            <person name="Piegu B."/>
            <person name="Poliakov A."/>
            <person name="Robbens S."/>
            <person name="Schmutz J."/>
            <person name="Toulza E."/>
            <person name="Wyss T."/>
            <person name="Zelensky A."/>
            <person name="Zhou K."/>
            <person name="Armbrust E.V."/>
            <person name="Bhattacharya D."/>
            <person name="Goodenough U.W."/>
            <person name="Van de Peer Y."/>
            <person name="Grigoriev I.V."/>
        </authorList>
    </citation>
    <scope>NUCLEOTIDE SEQUENCE [LARGE SCALE GENOMIC DNA]</scope>
    <source>
        <strain evidence="8">RCC299 / NOUM17</strain>
    </source>
</reference>
<dbReference type="Proteomes" id="UP000002009">
    <property type="component" value="Chromosome 8"/>
</dbReference>
<dbReference type="Pfam" id="PF01182">
    <property type="entry name" value="Glucosamine_iso"/>
    <property type="match status" value="1"/>
</dbReference>
<evidence type="ECO:0000256" key="2">
    <source>
        <dbReference type="ARBA" id="ARBA00004961"/>
    </source>
</evidence>
<dbReference type="eggNOG" id="KOG3147">
    <property type="taxonomic scope" value="Eukaryota"/>
</dbReference>
<evidence type="ECO:0000313" key="7">
    <source>
        <dbReference type="EMBL" id="ACO69453.1"/>
    </source>
</evidence>
<dbReference type="NCBIfam" id="TIGR01198">
    <property type="entry name" value="pgl"/>
    <property type="match status" value="1"/>
</dbReference>
<dbReference type="PANTHER" id="PTHR11054:SF22">
    <property type="entry name" value="6-PHOSPHOGLUCONOLACTONASE 3, CHLOROPLASTIC"/>
    <property type="match status" value="1"/>
</dbReference>
<dbReference type="PANTHER" id="PTHR11054">
    <property type="entry name" value="6-PHOSPHOGLUCONOLACTONASE"/>
    <property type="match status" value="1"/>
</dbReference>
<dbReference type="KEGG" id="mis:MICPUN_84618"/>
<sequence>MHIFQDQAEVADALASLTMKAAEQAIEERGSFTVALAGGSLIKLLGGLKGKNGIDWDNWHVFWVDERCVPHDDPESNYGGALQALLSDVPIPASQLYAIKESLCQKNEGAAQPCAAEYDARLKGLSRSILPTKDGLPIFDLLLLGFGPDGHICSLFPEHPLLKVTQPWILPISDSPKPPPERITFSMPVVNAAKKKCFTAIGEGKAEMAATIIKSAGDDPKIPASYVKGDVAWLMDAAGASLL</sequence>
<dbReference type="GeneID" id="8245539"/>
<comment type="pathway">
    <text evidence="2">Carbohydrate degradation; pentose phosphate pathway; D-ribulose 5-phosphate from D-glucose 6-phosphate (oxidative stage): step 2/3.</text>
</comment>
<dbReference type="InterPro" id="IPR005900">
    <property type="entry name" value="6-phosphogluconolactonase_DevB"/>
</dbReference>